<sequence length="267" mass="28955">MHRWPGLGLELARWRGGPATEGVCHLPEHLLFVTLGGVTSRTEARIEGGPSYAGADFPGAVTFIPAHRRREARHGDGVLDYVTIRLAPDRMPDGIGENVEFTGFTNGPDPLVRQLALALRAEAAGSGVAGSLFVDSVATTLSLHLLRRHSSLAPRPTAAKPGLTGARLRRVLEHIGDELGGDLRLARLAELAGLEKHQFGRAFKQATGRTPHQYVLERRVERAAELLTRTELPIAEIAVAVGMSSQSHLTTVFRRLMGETPHAYRRG</sequence>
<dbReference type="Gene3D" id="1.10.10.60">
    <property type="entry name" value="Homeodomain-like"/>
    <property type="match status" value="2"/>
</dbReference>
<dbReference type="InterPro" id="IPR009057">
    <property type="entry name" value="Homeodomain-like_sf"/>
</dbReference>
<dbReference type="InterPro" id="IPR050204">
    <property type="entry name" value="AraC_XylS_family_regulators"/>
</dbReference>
<dbReference type="PANTHER" id="PTHR46796:SF6">
    <property type="entry name" value="ARAC SUBFAMILY"/>
    <property type="match status" value="1"/>
</dbReference>
<dbReference type="KEGG" id="aab:A4R43_03180"/>
<dbReference type="Pfam" id="PF12833">
    <property type="entry name" value="HTH_18"/>
    <property type="match status" value="1"/>
</dbReference>
<dbReference type="GO" id="GO:0003700">
    <property type="term" value="F:DNA-binding transcription factor activity"/>
    <property type="evidence" value="ECO:0007669"/>
    <property type="project" value="InterPro"/>
</dbReference>
<name>A0A344L0R9_9PSEU</name>
<gene>
    <name evidence="5" type="ORF">A4R43_03180</name>
</gene>
<evidence type="ECO:0000259" key="4">
    <source>
        <dbReference type="PROSITE" id="PS01124"/>
    </source>
</evidence>
<dbReference type="OrthoDB" id="2060755at2"/>
<evidence type="ECO:0000256" key="1">
    <source>
        <dbReference type="ARBA" id="ARBA00023015"/>
    </source>
</evidence>
<evidence type="ECO:0000256" key="2">
    <source>
        <dbReference type="ARBA" id="ARBA00023125"/>
    </source>
</evidence>
<reference evidence="5 6" key="1">
    <citation type="submission" date="2016-04" db="EMBL/GenBank/DDBJ databases">
        <title>Complete genome sequence and analysis of deep-sea sediment isolate, Amycolatopsis sp. WP1.</title>
        <authorList>
            <person name="Wang H."/>
            <person name="Chen S."/>
            <person name="Wu Q."/>
        </authorList>
    </citation>
    <scope>NUCLEOTIDE SEQUENCE [LARGE SCALE GENOMIC DNA]</scope>
    <source>
        <strain evidence="5 6">WP1</strain>
    </source>
</reference>
<dbReference type="PROSITE" id="PS01124">
    <property type="entry name" value="HTH_ARAC_FAMILY_2"/>
    <property type="match status" value="1"/>
</dbReference>
<evidence type="ECO:0000313" key="5">
    <source>
        <dbReference type="EMBL" id="AXB41643.1"/>
    </source>
</evidence>
<dbReference type="PROSITE" id="PS00041">
    <property type="entry name" value="HTH_ARAC_FAMILY_1"/>
    <property type="match status" value="1"/>
</dbReference>
<evidence type="ECO:0000256" key="3">
    <source>
        <dbReference type="ARBA" id="ARBA00023163"/>
    </source>
</evidence>
<dbReference type="PANTHER" id="PTHR46796">
    <property type="entry name" value="HTH-TYPE TRANSCRIPTIONAL ACTIVATOR RHAS-RELATED"/>
    <property type="match status" value="1"/>
</dbReference>
<dbReference type="InterPro" id="IPR018060">
    <property type="entry name" value="HTH_AraC"/>
</dbReference>
<dbReference type="InterPro" id="IPR018062">
    <property type="entry name" value="HTH_AraC-typ_CS"/>
</dbReference>
<feature type="domain" description="HTH araC/xylS-type" evidence="4">
    <location>
        <begin position="169"/>
        <end position="267"/>
    </location>
</feature>
<protein>
    <recommendedName>
        <fullName evidence="4">HTH araC/xylS-type domain-containing protein</fullName>
    </recommendedName>
</protein>
<dbReference type="AlphaFoldDB" id="A0A344L0R9"/>
<evidence type="ECO:0000313" key="6">
    <source>
        <dbReference type="Proteomes" id="UP000250434"/>
    </source>
</evidence>
<dbReference type="SMART" id="SM00342">
    <property type="entry name" value="HTH_ARAC"/>
    <property type="match status" value="1"/>
</dbReference>
<proteinExistence type="predicted"/>
<accession>A0A344L0R9</accession>
<keyword evidence="6" id="KW-1185">Reference proteome</keyword>
<keyword evidence="2" id="KW-0238">DNA-binding</keyword>
<organism evidence="5 6">
    <name type="scientific">Amycolatopsis albispora</name>
    <dbReference type="NCBI Taxonomy" id="1804986"/>
    <lineage>
        <taxon>Bacteria</taxon>
        <taxon>Bacillati</taxon>
        <taxon>Actinomycetota</taxon>
        <taxon>Actinomycetes</taxon>
        <taxon>Pseudonocardiales</taxon>
        <taxon>Pseudonocardiaceae</taxon>
        <taxon>Amycolatopsis</taxon>
    </lineage>
</organism>
<keyword evidence="1" id="KW-0805">Transcription regulation</keyword>
<dbReference type="GO" id="GO:0043565">
    <property type="term" value="F:sequence-specific DNA binding"/>
    <property type="evidence" value="ECO:0007669"/>
    <property type="project" value="InterPro"/>
</dbReference>
<dbReference type="EMBL" id="CP015163">
    <property type="protein sequence ID" value="AXB41643.1"/>
    <property type="molecule type" value="Genomic_DNA"/>
</dbReference>
<keyword evidence="3" id="KW-0804">Transcription</keyword>
<dbReference type="Proteomes" id="UP000250434">
    <property type="component" value="Chromosome"/>
</dbReference>
<dbReference type="SUPFAM" id="SSF46689">
    <property type="entry name" value="Homeodomain-like"/>
    <property type="match status" value="2"/>
</dbReference>